<keyword evidence="4" id="KW-0472">Membrane</keyword>
<feature type="domain" description="CopC" evidence="6">
    <location>
        <begin position="40"/>
        <end position="132"/>
    </location>
</feature>
<dbReference type="EMBL" id="JACHWP010000002">
    <property type="protein sequence ID" value="MBB3023018.1"/>
    <property type="molecule type" value="Genomic_DNA"/>
</dbReference>
<dbReference type="GO" id="GO:0046688">
    <property type="term" value="P:response to copper ion"/>
    <property type="evidence" value="ECO:0007669"/>
    <property type="project" value="InterPro"/>
</dbReference>
<keyword evidence="8" id="KW-1185">Reference proteome</keyword>
<dbReference type="InterPro" id="IPR007348">
    <property type="entry name" value="CopC_dom"/>
</dbReference>
<protein>
    <recommendedName>
        <fullName evidence="6">CopC domain-containing protein</fullName>
    </recommendedName>
</protein>
<dbReference type="Proteomes" id="UP000568050">
    <property type="component" value="Unassembled WGS sequence"/>
</dbReference>
<dbReference type="PROSITE" id="PS51318">
    <property type="entry name" value="TAT"/>
    <property type="match status" value="1"/>
</dbReference>
<name>A0A839QTQ5_9MICO</name>
<dbReference type="InterPro" id="IPR014755">
    <property type="entry name" value="Cu-Rt/internalin_Ig-like"/>
</dbReference>
<keyword evidence="2" id="KW-0186">Copper</keyword>
<evidence type="ECO:0000313" key="7">
    <source>
        <dbReference type="EMBL" id="MBB3023018.1"/>
    </source>
</evidence>
<dbReference type="GO" id="GO:0042597">
    <property type="term" value="C:periplasmic space"/>
    <property type="evidence" value="ECO:0007669"/>
    <property type="project" value="InterPro"/>
</dbReference>
<dbReference type="AlphaFoldDB" id="A0A839QTQ5"/>
<keyword evidence="4" id="KW-0812">Transmembrane</keyword>
<dbReference type="RefSeq" id="WP_183375767.1">
    <property type="nucleotide sequence ID" value="NZ_CBCSFZ010000001.1"/>
</dbReference>
<evidence type="ECO:0000256" key="3">
    <source>
        <dbReference type="SAM" id="MobiDB-lite"/>
    </source>
</evidence>
<comment type="caution">
    <text evidence="7">The sequence shown here is derived from an EMBL/GenBank/DDBJ whole genome shotgun (WGS) entry which is preliminary data.</text>
</comment>
<gene>
    <name evidence="7" type="ORF">FHX50_001301</name>
</gene>
<dbReference type="Pfam" id="PF04234">
    <property type="entry name" value="CopC"/>
    <property type="match status" value="1"/>
</dbReference>
<evidence type="ECO:0000256" key="5">
    <source>
        <dbReference type="SAM" id="SignalP"/>
    </source>
</evidence>
<dbReference type="InterPro" id="IPR014756">
    <property type="entry name" value="Ig_E-set"/>
</dbReference>
<proteinExistence type="predicted"/>
<evidence type="ECO:0000259" key="6">
    <source>
        <dbReference type="Pfam" id="PF04234"/>
    </source>
</evidence>
<feature type="region of interest" description="Disordered" evidence="3">
    <location>
        <begin position="210"/>
        <end position="229"/>
    </location>
</feature>
<dbReference type="InterPro" id="IPR006311">
    <property type="entry name" value="TAT_signal"/>
</dbReference>
<feature type="region of interest" description="Disordered" evidence="3">
    <location>
        <begin position="123"/>
        <end position="178"/>
    </location>
</feature>
<sequence length="229" mass="22361">MTIAPRRAEQNRLRLLLAAAASAALALVAALFAAPAALAHDSLTGSSPADGESVATADSITLTYSAEPLDLSARVVVKDSAGTVLFDGAPTIDGTSVTADFSEAPAAGPVTVDWRVVSSDGHPIEGTTTFTVTEGGAAASDGGGEESAPAASASPSSQPTDASSSAPAASEVDEGTDGDDGGIGKSLIAAAVVVAAALIVGIVVLVTRKDKNPDRGSAAGDDRHPGSQA</sequence>
<feature type="transmembrane region" description="Helical" evidence="4">
    <location>
        <begin position="187"/>
        <end position="207"/>
    </location>
</feature>
<feature type="signal peptide" evidence="5">
    <location>
        <begin position="1"/>
        <end position="39"/>
    </location>
</feature>
<evidence type="ECO:0000256" key="2">
    <source>
        <dbReference type="ARBA" id="ARBA00023008"/>
    </source>
</evidence>
<dbReference type="Gene3D" id="2.60.40.1220">
    <property type="match status" value="1"/>
</dbReference>
<keyword evidence="4" id="KW-1133">Transmembrane helix</keyword>
<feature type="chain" id="PRO_5032523349" description="CopC domain-containing protein" evidence="5">
    <location>
        <begin position="40"/>
        <end position="229"/>
    </location>
</feature>
<keyword evidence="1 5" id="KW-0732">Signal</keyword>
<evidence type="ECO:0000256" key="4">
    <source>
        <dbReference type="SAM" id="Phobius"/>
    </source>
</evidence>
<evidence type="ECO:0000313" key="8">
    <source>
        <dbReference type="Proteomes" id="UP000568050"/>
    </source>
</evidence>
<accession>A0A839QTQ5</accession>
<reference evidence="7 8" key="1">
    <citation type="submission" date="2020-08" db="EMBL/GenBank/DDBJ databases">
        <title>Sequencing the genomes of 1000 actinobacteria strains.</title>
        <authorList>
            <person name="Klenk H.-P."/>
        </authorList>
    </citation>
    <scope>NUCLEOTIDE SEQUENCE [LARGE SCALE GENOMIC DNA]</scope>
    <source>
        <strain evidence="7 8">DSM 23040</strain>
    </source>
</reference>
<evidence type="ECO:0000256" key="1">
    <source>
        <dbReference type="ARBA" id="ARBA00022729"/>
    </source>
</evidence>
<dbReference type="GO" id="GO:0005507">
    <property type="term" value="F:copper ion binding"/>
    <property type="evidence" value="ECO:0007669"/>
    <property type="project" value="InterPro"/>
</dbReference>
<dbReference type="SUPFAM" id="SSF81296">
    <property type="entry name" value="E set domains"/>
    <property type="match status" value="1"/>
</dbReference>
<feature type="compositionally biased region" description="Low complexity" evidence="3">
    <location>
        <begin position="126"/>
        <end position="170"/>
    </location>
</feature>
<organism evidence="7 8">
    <name type="scientific">Helcobacillus massiliensis</name>
    <dbReference type="NCBI Taxonomy" id="521392"/>
    <lineage>
        <taxon>Bacteria</taxon>
        <taxon>Bacillati</taxon>
        <taxon>Actinomycetota</taxon>
        <taxon>Actinomycetes</taxon>
        <taxon>Micrococcales</taxon>
        <taxon>Dermabacteraceae</taxon>
        <taxon>Helcobacillus</taxon>
    </lineage>
</organism>